<proteinExistence type="inferred from homology"/>
<dbReference type="EnsemblPlants" id="EMT19138">
    <property type="protein sequence ID" value="EMT19138"/>
    <property type="gene ID" value="F775_12751"/>
</dbReference>
<dbReference type="AlphaFoldDB" id="R7WBH7"/>
<dbReference type="InterPro" id="IPR035513">
    <property type="entry name" value="Invertase/methylesterase_inhib"/>
</dbReference>
<accession>R7WBH7</accession>
<keyword evidence="2" id="KW-1015">Disulfide bond</keyword>
<evidence type="ECO:0000313" key="5">
    <source>
        <dbReference type="EnsemblPlants" id="EMT19138"/>
    </source>
</evidence>
<evidence type="ECO:0000256" key="2">
    <source>
        <dbReference type="ARBA" id="ARBA00023157"/>
    </source>
</evidence>
<sequence length="197" mass="21509">MSCTNTTTPSKLQSANYNGGHSNNIHGYGSRRACPHVLWAPLSPRRCHFRIQHMQENQEPALCEDVLSCDEHSTQASTVHELASIALEIATAIAKFNSKNFGVGARYNQGTPVGDALLACLMTYGDAIDNLEVLAKHSLHVGDYADALRKVLDAKAAGDVCDNALKRIKEDFVVESDRKMTERCGVTGELIGLFIHK</sequence>
<dbReference type="GO" id="GO:0004857">
    <property type="term" value="F:enzyme inhibitor activity"/>
    <property type="evidence" value="ECO:0007669"/>
    <property type="project" value="InterPro"/>
</dbReference>
<feature type="domain" description="Pectinesterase inhibitor" evidence="4">
    <location>
        <begin position="58"/>
        <end position="174"/>
    </location>
</feature>
<organism evidence="5">
    <name type="scientific">Aegilops tauschii</name>
    <name type="common">Tausch's goatgrass</name>
    <name type="synonym">Aegilops squarrosa</name>
    <dbReference type="NCBI Taxonomy" id="37682"/>
    <lineage>
        <taxon>Eukaryota</taxon>
        <taxon>Viridiplantae</taxon>
        <taxon>Streptophyta</taxon>
        <taxon>Embryophyta</taxon>
        <taxon>Tracheophyta</taxon>
        <taxon>Spermatophyta</taxon>
        <taxon>Magnoliopsida</taxon>
        <taxon>Liliopsida</taxon>
        <taxon>Poales</taxon>
        <taxon>Poaceae</taxon>
        <taxon>BOP clade</taxon>
        <taxon>Pooideae</taxon>
        <taxon>Triticodae</taxon>
        <taxon>Triticeae</taxon>
        <taxon>Triticinae</taxon>
        <taxon>Aegilops</taxon>
    </lineage>
</organism>
<evidence type="ECO:0000256" key="3">
    <source>
        <dbReference type="ARBA" id="ARBA00038471"/>
    </source>
</evidence>
<reference evidence="5" key="1">
    <citation type="submission" date="2015-06" db="UniProtKB">
        <authorList>
            <consortium name="EnsemblPlants"/>
        </authorList>
    </citation>
    <scope>IDENTIFICATION</scope>
</reference>
<dbReference type="InterPro" id="IPR006501">
    <property type="entry name" value="Pectinesterase_inhib_dom"/>
</dbReference>
<keyword evidence="1" id="KW-0732">Signal</keyword>
<name>R7WBH7_AEGTA</name>
<evidence type="ECO:0000256" key="1">
    <source>
        <dbReference type="ARBA" id="ARBA00022729"/>
    </source>
</evidence>
<dbReference type="SUPFAM" id="SSF101148">
    <property type="entry name" value="Plant invertase/pectin methylesterase inhibitor"/>
    <property type="match status" value="1"/>
</dbReference>
<dbReference type="Pfam" id="PF04043">
    <property type="entry name" value="PMEI"/>
    <property type="match status" value="1"/>
</dbReference>
<evidence type="ECO:0000259" key="4">
    <source>
        <dbReference type="Pfam" id="PF04043"/>
    </source>
</evidence>
<dbReference type="NCBIfam" id="TIGR01614">
    <property type="entry name" value="PME_inhib"/>
    <property type="match status" value="1"/>
</dbReference>
<protein>
    <recommendedName>
        <fullName evidence="4">Pectinesterase inhibitor domain-containing protein</fullName>
    </recommendedName>
</protein>
<dbReference type="Gene3D" id="1.20.140.40">
    <property type="entry name" value="Invertase/pectin methylesterase inhibitor family protein"/>
    <property type="match status" value="1"/>
</dbReference>
<comment type="similarity">
    <text evidence="3">Belongs to the PMEI family.</text>
</comment>
<dbReference type="PANTHER" id="PTHR35357">
    <property type="entry name" value="OS02G0537100 PROTEIN"/>
    <property type="match status" value="1"/>
</dbReference>
<dbReference type="PANTHER" id="PTHR35357:SF8">
    <property type="entry name" value="OS01G0111000 PROTEIN"/>
    <property type="match status" value="1"/>
</dbReference>